<keyword evidence="3" id="KW-1185">Reference proteome</keyword>
<organism evidence="2 3">
    <name type="scientific">Thermogemmata fonticola</name>
    <dbReference type="NCBI Taxonomy" id="2755323"/>
    <lineage>
        <taxon>Bacteria</taxon>
        <taxon>Pseudomonadati</taxon>
        <taxon>Planctomycetota</taxon>
        <taxon>Planctomycetia</taxon>
        <taxon>Gemmatales</taxon>
        <taxon>Gemmataceae</taxon>
        <taxon>Thermogemmata</taxon>
    </lineage>
</organism>
<reference evidence="2 3" key="1">
    <citation type="submission" date="2020-07" db="EMBL/GenBank/DDBJ databases">
        <title>Thermogemmata thermophila gen. nov., sp. nov., a novel moderate thermophilic planctomycete from a Kamchatka hot spring.</title>
        <authorList>
            <person name="Elcheninov A.G."/>
            <person name="Podosokorskaya O.A."/>
            <person name="Kovaleva O.L."/>
            <person name="Novikov A."/>
            <person name="Bonch-Osmolovskaya E.A."/>
            <person name="Toshchakov S.V."/>
            <person name="Kublanov I.V."/>
        </authorList>
    </citation>
    <scope>NUCLEOTIDE SEQUENCE [LARGE SCALE GENOMIC DNA]</scope>
    <source>
        <strain evidence="2 3">2918</strain>
    </source>
</reference>
<proteinExistence type="predicted"/>
<dbReference type="Gene3D" id="3.10.590.10">
    <property type="entry name" value="ph1033 like domains"/>
    <property type="match status" value="1"/>
</dbReference>
<dbReference type="EMBL" id="JACEFB010000007">
    <property type="protein sequence ID" value="MBA2226623.1"/>
    <property type="molecule type" value="Genomic_DNA"/>
</dbReference>
<name>A0A7V9AC06_9BACT</name>
<evidence type="ECO:0000313" key="3">
    <source>
        <dbReference type="Proteomes" id="UP000542342"/>
    </source>
</evidence>
<dbReference type="InterPro" id="IPR052181">
    <property type="entry name" value="5hmC_binding"/>
</dbReference>
<gene>
    <name evidence="2" type="ORF">H0921_10670</name>
</gene>
<accession>A0A7V9AC06</accession>
<evidence type="ECO:0000259" key="1">
    <source>
        <dbReference type="Pfam" id="PF01878"/>
    </source>
</evidence>
<dbReference type="SUPFAM" id="SSF88697">
    <property type="entry name" value="PUA domain-like"/>
    <property type="match status" value="1"/>
</dbReference>
<protein>
    <submittedName>
        <fullName evidence="2">EVE domain-containing protein</fullName>
    </submittedName>
</protein>
<feature type="domain" description="EVE" evidence="1">
    <location>
        <begin position="4"/>
        <end position="131"/>
    </location>
</feature>
<dbReference type="AlphaFoldDB" id="A0A7V9AC06"/>
<dbReference type="Pfam" id="PF01878">
    <property type="entry name" value="EVE"/>
    <property type="match status" value="1"/>
</dbReference>
<evidence type="ECO:0000313" key="2">
    <source>
        <dbReference type="EMBL" id="MBA2226623.1"/>
    </source>
</evidence>
<sequence length="143" mass="16039">MGLWLFKSEPSEYSYADLERDGETEWDGVTNPLALRYLSQVRRGDQIYLYHTGREKAVVGILEAVADAQGDPGAAAGRRWMVRVRPLRRLEQPVPLSRIKADPACAAWELVRLGRLSVMPVPPPIWEKIARWASSPSAEKGRG</sequence>
<dbReference type="RefSeq" id="WP_194538071.1">
    <property type="nucleotide sequence ID" value="NZ_JACEFB010000007.1"/>
</dbReference>
<dbReference type="PANTHER" id="PTHR14087">
    <property type="entry name" value="THYMOCYTE NUCLEAR PROTEIN 1"/>
    <property type="match status" value="1"/>
</dbReference>
<dbReference type="InterPro" id="IPR015947">
    <property type="entry name" value="PUA-like_sf"/>
</dbReference>
<comment type="caution">
    <text evidence="2">The sequence shown here is derived from an EMBL/GenBank/DDBJ whole genome shotgun (WGS) entry which is preliminary data.</text>
</comment>
<dbReference type="PANTHER" id="PTHR14087:SF7">
    <property type="entry name" value="THYMOCYTE NUCLEAR PROTEIN 1"/>
    <property type="match status" value="1"/>
</dbReference>
<dbReference type="Proteomes" id="UP000542342">
    <property type="component" value="Unassembled WGS sequence"/>
</dbReference>
<dbReference type="InterPro" id="IPR002740">
    <property type="entry name" value="EVE_domain"/>
</dbReference>